<keyword evidence="2" id="KW-1185">Reference proteome</keyword>
<sequence length="40" mass="4715">MIMMTENHLIDFVQTDLNFSRMCLVEIESLIDDKNAWGQI</sequence>
<evidence type="ECO:0000313" key="1">
    <source>
        <dbReference type="EMBL" id="ETW94193.1"/>
    </source>
</evidence>
<accession>W4L7Z0</accession>
<gene>
    <name evidence="1" type="ORF">ETSY1_35930</name>
</gene>
<dbReference type="AlphaFoldDB" id="W4L7Z0"/>
<dbReference type="Proteomes" id="UP000019141">
    <property type="component" value="Unassembled WGS sequence"/>
</dbReference>
<reference evidence="1 2" key="1">
    <citation type="journal article" date="2014" name="Nature">
        <title>An environmental bacterial taxon with a large and distinct metabolic repertoire.</title>
        <authorList>
            <person name="Wilson M.C."/>
            <person name="Mori T."/>
            <person name="Ruckert C."/>
            <person name="Uria A.R."/>
            <person name="Helf M.J."/>
            <person name="Takada K."/>
            <person name="Gernert C."/>
            <person name="Steffens U.A."/>
            <person name="Heycke N."/>
            <person name="Schmitt S."/>
            <person name="Rinke C."/>
            <person name="Helfrich E.J."/>
            <person name="Brachmann A.O."/>
            <person name="Gurgui C."/>
            <person name="Wakimoto T."/>
            <person name="Kracht M."/>
            <person name="Crusemann M."/>
            <person name="Hentschel U."/>
            <person name="Abe I."/>
            <person name="Matsunaga S."/>
            <person name="Kalinowski J."/>
            <person name="Takeyama H."/>
            <person name="Piel J."/>
        </authorList>
    </citation>
    <scope>NUCLEOTIDE SEQUENCE [LARGE SCALE GENOMIC DNA]</scope>
    <source>
        <strain evidence="2">TSY1</strain>
    </source>
</reference>
<comment type="caution">
    <text evidence="1">The sequence shown here is derived from an EMBL/GenBank/DDBJ whole genome shotgun (WGS) entry which is preliminary data.</text>
</comment>
<dbReference type="EMBL" id="AZHW01001106">
    <property type="protein sequence ID" value="ETW94193.1"/>
    <property type="molecule type" value="Genomic_DNA"/>
</dbReference>
<protein>
    <submittedName>
        <fullName evidence="1">Uncharacterized protein</fullName>
    </submittedName>
</protein>
<dbReference type="HOGENOM" id="CLU_3286580_0_0_7"/>
<name>W4L7Z0_ENTF1</name>
<proteinExistence type="predicted"/>
<evidence type="ECO:0000313" key="2">
    <source>
        <dbReference type="Proteomes" id="UP000019141"/>
    </source>
</evidence>
<organism evidence="1 2">
    <name type="scientific">Entotheonella factor</name>
    <dbReference type="NCBI Taxonomy" id="1429438"/>
    <lineage>
        <taxon>Bacteria</taxon>
        <taxon>Pseudomonadati</taxon>
        <taxon>Nitrospinota/Tectimicrobiota group</taxon>
        <taxon>Candidatus Tectimicrobiota</taxon>
        <taxon>Candidatus Entotheonellia</taxon>
        <taxon>Candidatus Entotheonellales</taxon>
        <taxon>Candidatus Entotheonellaceae</taxon>
        <taxon>Candidatus Entotheonella</taxon>
    </lineage>
</organism>